<proteinExistence type="predicted"/>
<sequence>MKVIIKFTKESPYYKAGQKQQVVNNLTEVHYCYKSSLDPSTAFESDIDGTGFTVQNKYIKDFEVSPSEECSHRYCYTRSEGKCVIDEHIKPTKEPKQCEHESCGVTVTMQKDQCLKCTPVEPKQTIEKLDENWRDMAIGGKTLIQIMVDKINELVKAHNAQ</sequence>
<reference evidence="1" key="1">
    <citation type="journal article" date="2015" name="Nature">
        <title>Complex archaea that bridge the gap between prokaryotes and eukaryotes.</title>
        <authorList>
            <person name="Spang A."/>
            <person name="Saw J.H."/>
            <person name="Jorgensen S.L."/>
            <person name="Zaremba-Niedzwiedzka K."/>
            <person name="Martijn J."/>
            <person name="Lind A.E."/>
            <person name="van Eijk R."/>
            <person name="Schleper C."/>
            <person name="Guy L."/>
            <person name="Ettema T.J."/>
        </authorList>
    </citation>
    <scope>NUCLEOTIDE SEQUENCE</scope>
</reference>
<name>A0A0F9BU42_9ZZZZ</name>
<accession>A0A0F9BU42</accession>
<organism evidence="1">
    <name type="scientific">marine sediment metagenome</name>
    <dbReference type="NCBI Taxonomy" id="412755"/>
    <lineage>
        <taxon>unclassified sequences</taxon>
        <taxon>metagenomes</taxon>
        <taxon>ecological metagenomes</taxon>
    </lineage>
</organism>
<dbReference type="EMBL" id="LAZR01050203">
    <property type="protein sequence ID" value="KKK87886.1"/>
    <property type="molecule type" value="Genomic_DNA"/>
</dbReference>
<evidence type="ECO:0000313" key="1">
    <source>
        <dbReference type="EMBL" id="KKK87886.1"/>
    </source>
</evidence>
<dbReference type="AlphaFoldDB" id="A0A0F9BU42"/>
<comment type="caution">
    <text evidence="1">The sequence shown here is derived from an EMBL/GenBank/DDBJ whole genome shotgun (WGS) entry which is preliminary data.</text>
</comment>
<protein>
    <submittedName>
        <fullName evidence="1">Uncharacterized protein</fullName>
    </submittedName>
</protein>
<gene>
    <name evidence="1" type="ORF">LCGC14_2748740</name>
</gene>